<evidence type="ECO:0000259" key="1">
    <source>
        <dbReference type="Pfam" id="PF17733"/>
    </source>
</evidence>
<dbReference type="Pfam" id="PF25871">
    <property type="entry name" value="HTH_76"/>
    <property type="match status" value="1"/>
</dbReference>
<dbReference type="EMBL" id="LN649231">
    <property type="protein sequence ID" value="CEI68994.1"/>
    <property type="molecule type" value="Genomic_DNA"/>
</dbReference>
<feature type="domain" description="PEX14-like helix-turn-helix" evidence="2">
    <location>
        <begin position="23"/>
        <end position="90"/>
    </location>
</feature>
<keyword evidence="4" id="KW-1185">Reference proteome</keyword>
<sequence length="258" mass="28676">MSQQQSSQSLSGADRIRALKDDDAIFTAFDTYPWTKDKSFMSGLCSILGEPGQQDPEASLSDMAIHARIFYYAQRIGVNIDFGSYKSWLTIKTNYQPPYVLPEEYRQRTEANATSASALDWQKAAPKTDLYIDRKAAAAQSSSEDQPNYPMGFAEMIKLIQEGKPVPGIRQIPNTIIRDPAVKPVGTRAAPRKPWEKDVSPDVSTLVDLPKALDTEFPPLHDDLVASSAAETSRDENIGGVTDHATMGMLHYEFEQDR</sequence>
<proteinExistence type="predicted"/>
<accession>A0A2L2TDD5</accession>
<protein>
    <submittedName>
        <fullName evidence="3">Uncharacterized protein</fullName>
    </submittedName>
</protein>
<reference evidence="4" key="1">
    <citation type="submission" date="2014-10" db="EMBL/GenBank/DDBJ databases">
        <authorList>
            <person name="King R."/>
        </authorList>
    </citation>
    <scope>NUCLEOTIDE SEQUENCE [LARGE SCALE GENOMIC DNA]</scope>
    <source>
        <strain evidence="4">A3/5</strain>
    </source>
</reference>
<organism evidence="3 4">
    <name type="scientific">Fusarium venenatum</name>
    <dbReference type="NCBI Taxonomy" id="56646"/>
    <lineage>
        <taxon>Eukaryota</taxon>
        <taxon>Fungi</taxon>
        <taxon>Dikarya</taxon>
        <taxon>Ascomycota</taxon>
        <taxon>Pezizomycotina</taxon>
        <taxon>Sordariomycetes</taxon>
        <taxon>Hypocreomycetidae</taxon>
        <taxon>Hypocreales</taxon>
        <taxon>Nectriaceae</taxon>
        <taxon>Fusarium</taxon>
    </lineage>
</organism>
<evidence type="ECO:0000313" key="3">
    <source>
        <dbReference type="EMBL" id="CEI68994.1"/>
    </source>
</evidence>
<dbReference type="AlphaFoldDB" id="A0A2L2TDD5"/>
<name>A0A2L2TDD5_9HYPO</name>
<dbReference type="Proteomes" id="UP000245910">
    <property type="component" value="Chromosome III"/>
</dbReference>
<dbReference type="Pfam" id="PF17733">
    <property type="entry name" value="KPWE_dom"/>
    <property type="match status" value="1"/>
</dbReference>
<dbReference type="InterPro" id="IPR040554">
    <property type="entry name" value="KPWE_PEX14_dom"/>
</dbReference>
<dbReference type="STRING" id="56646.A0A2L2TDD5"/>
<evidence type="ECO:0000313" key="4">
    <source>
        <dbReference type="Proteomes" id="UP000245910"/>
    </source>
</evidence>
<dbReference type="InterPro" id="IPR058841">
    <property type="entry name" value="HTH_76"/>
</dbReference>
<feature type="domain" description="Peroxisomal membrane protein PEX14-like KPWE" evidence="1">
    <location>
        <begin position="149"/>
        <end position="197"/>
    </location>
</feature>
<dbReference type="PANTHER" id="PTHR36855">
    <property type="entry name" value="CHROMOSOME 10, WHOLE GENOME SHOTGUN SEQUENCE"/>
    <property type="match status" value="1"/>
</dbReference>
<dbReference type="PANTHER" id="PTHR36855:SF1">
    <property type="entry name" value="PEROXISOME MEMBRANE ANCHOR PROTEIN PEX14P N-TERMINAL DOMAIN-CONTAINING PROTEIN"/>
    <property type="match status" value="1"/>
</dbReference>
<evidence type="ECO:0000259" key="2">
    <source>
        <dbReference type="Pfam" id="PF25871"/>
    </source>
</evidence>